<protein>
    <submittedName>
        <fullName evidence="2">Uncharacterized protein</fullName>
    </submittedName>
</protein>
<accession>A0A8J3LQ88</accession>
<dbReference type="AlphaFoldDB" id="A0A8J3LQ88"/>
<name>A0A8J3LQ88_9ACTN</name>
<comment type="caution">
    <text evidence="2">The sequence shown here is derived from an EMBL/GenBank/DDBJ whole genome shotgun (WGS) entry which is preliminary data.</text>
</comment>
<feature type="compositionally biased region" description="Pro residues" evidence="1">
    <location>
        <begin position="28"/>
        <end position="37"/>
    </location>
</feature>
<feature type="region of interest" description="Disordered" evidence="1">
    <location>
        <begin position="23"/>
        <end position="46"/>
    </location>
</feature>
<evidence type="ECO:0000313" key="3">
    <source>
        <dbReference type="Proteomes" id="UP000653674"/>
    </source>
</evidence>
<gene>
    <name evidence="2" type="ORF">Pfl04_52310</name>
</gene>
<keyword evidence="3" id="KW-1185">Reference proteome</keyword>
<dbReference type="EMBL" id="BONU01000088">
    <property type="protein sequence ID" value="GIG76827.1"/>
    <property type="molecule type" value="Genomic_DNA"/>
</dbReference>
<sequence>MTAANRAELTELFRALTARAAFLTAGGTPPPTSPNAPPSDDRLLGPTVLPPSFSHIAFGSGQLPATATDGAG</sequence>
<dbReference type="Proteomes" id="UP000653674">
    <property type="component" value="Unassembled WGS sequence"/>
</dbReference>
<organism evidence="2 3">
    <name type="scientific">Planosporangium flavigriseum</name>
    <dbReference type="NCBI Taxonomy" id="373681"/>
    <lineage>
        <taxon>Bacteria</taxon>
        <taxon>Bacillati</taxon>
        <taxon>Actinomycetota</taxon>
        <taxon>Actinomycetes</taxon>
        <taxon>Micromonosporales</taxon>
        <taxon>Micromonosporaceae</taxon>
        <taxon>Planosporangium</taxon>
    </lineage>
</organism>
<proteinExistence type="predicted"/>
<reference evidence="2" key="1">
    <citation type="submission" date="2021-01" db="EMBL/GenBank/DDBJ databases">
        <title>Whole genome shotgun sequence of Planosporangium flavigriseum NBRC 105377.</title>
        <authorList>
            <person name="Komaki H."/>
            <person name="Tamura T."/>
        </authorList>
    </citation>
    <scope>NUCLEOTIDE SEQUENCE</scope>
    <source>
        <strain evidence="2">NBRC 105377</strain>
    </source>
</reference>
<evidence type="ECO:0000313" key="2">
    <source>
        <dbReference type="EMBL" id="GIG76827.1"/>
    </source>
</evidence>
<evidence type="ECO:0000256" key="1">
    <source>
        <dbReference type="SAM" id="MobiDB-lite"/>
    </source>
</evidence>